<gene>
    <name evidence="1" type="ORF">T11_290</name>
</gene>
<comment type="caution">
    <text evidence="1">The sequence shown here is derived from an EMBL/GenBank/DDBJ whole genome shotgun (WGS) entry which is preliminary data.</text>
</comment>
<reference evidence="1 2" key="1">
    <citation type="submission" date="2015-01" db="EMBL/GenBank/DDBJ databases">
        <title>Evolution of Trichinella species and genotypes.</title>
        <authorList>
            <person name="Korhonen P.K."/>
            <person name="Edoardo P."/>
            <person name="Giuseppe L.R."/>
            <person name="Gasser R.B."/>
        </authorList>
    </citation>
    <scope>NUCLEOTIDE SEQUENCE [LARGE SCALE GENOMIC DNA]</scope>
    <source>
        <strain evidence="1">ISS1029</strain>
    </source>
</reference>
<evidence type="ECO:0000313" key="1">
    <source>
        <dbReference type="EMBL" id="KRZ02737.1"/>
    </source>
</evidence>
<accession>A0A0V1GWM5</accession>
<dbReference type="EMBL" id="JYDP01000218">
    <property type="protein sequence ID" value="KRZ02737.1"/>
    <property type="molecule type" value="Genomic_DNA"/>
</dbReference>
<evidence type="ECO:0000313" key="2">
    <source>
        <dbReference type="Proteomes" id="UP000055024"/>
    </source>
</evidence>
<keyword evidence="2" id="KW-1185">Reference proteome</keyword>
<dbReference type="AlphaFoldDB" id="A0A0V1GWM5"/>
<organism evidence="1 2">
    <name type="scientific">Trichinella zimbabwensis</name>
    <dbReference type="NCBI Taxonomy" id="268475"/>
    <lineage>
        <taxon>Eukaryota</taxon>
        <taxon>Metazoa</taxon>
        <taxon>Ecdysozoa</taxon>
        <taxon>Nematoda</taxon>
        <taxon>Enoplea</taxon>
        <taxon>Dorylaimia</taxon>
        <taxon>Trichinellida</taxon>
        <taxon>Trichinellidae</taxon>
        <taxon>Trichinella</taxon>
    </lineage>
</organism>
<dbReference type="Proteomes" id="UP000055024">
    <property type="component" value="Unassembled WGS sequence"/>
</dbReference>
<proteinExistence type="predicted"/>
<protein>
    <submittedName>
        <fullName evidence="1">Uncharacterized protein</fullName>
    </submittedName>
</protein>
<sequence length="74" mass="8650">MSDYPKIPLSKKPPKIVCSDNQSSSHCIELRKQSNLYVTIESGNIKKLFSRDILKCEKLRCVNENSVMNHNWRR</sequence>
<name>A0A0V1GWM5_9BILA</name>